<dbReference type="AlphaFoldDB" id="A0A507DA01"/>
<dbReference type="Proteomes" id="UP000320475">
    <property type="component" value="Unassembled WGS sequence"/>
</dbReference>
<name>A0A507DA01_9FUNG</name>
<sequence>MAVENTAHAGDLLALQLRDRGYGALYPKTSTIVLGLPRGGVPVAAQISKNIQTPLDVVVSRKLGVPSSEEYAFGAIAAPDCMVMNEGVARIMGLTQRDIQNVIQKETAELNRRITKYRQGKPPLNVGGMNVILVDDGLATGATMKAALKLLKRQSPRRICVAVPVAPPDAAEELKRSGDCDEVVVFMEPPHFGAVGLYYDNFEQTEDEQVLALLGLGNKEE</sequence>
<protein>
    <recommendedName>
        <fullName evidence="1">Phosphoribosyltransferase domain-containing protein</fullName>
    </recommendedName>
</protein>
<dbReference type="SUPFAM" id="SSF53271">
    <property type="entry name" value="PRTase-like"/>
    <property type="match status" value="1"/>
</dbReference>
<dbReference type="Gene3D" id="3.30.1310.20">
    <property type="entry name" value="PRTase-like"/>
    <property type="match status" value="1"/>
</dbReference>
<accession>A0A507DA01</accession>
<dbReference type="Pfam" id="PF00156">
    <property type="entry name" value="Pribosyltran"/>
    <property type="match status" value="1"/>
</dbReference>
<proteinExistence type="predicted"/>
<feature type="domain" description="Phosphoribosyltransferase" evidence="1">
    <location>
        <begin position="26"/>
        <end position="174"/>
    </location>
</feature>
<gene>
    <name evidence="2" type="ORF">SeLEV6574_g02168</name>
</gene>
<dbReference type="CDD" id="cd06223">
    <property type="entry name" value="PRTases_typeI"/>
    <property type="match status" value="1"/>
</dbReference>
<dbReference type="EMBL" id="QEAM01000057">
    <property type="protein sequence ID" value="TPX48207.1"/>
    <property type="molecule type" value="Genomic_DNA"/>
</dbReference>
<dbReference type="VEuPathDB" id="FungiDB:SeMB42_g03896"/>
<reference evidence="2 3" key="1">
    <citation type="journal article" date="2019" name="Sci. Rep.">
        <title>Comparative genomics of chytrid fungi reveal insights into the obligate biotrophic and pathogenic lifestyle of Synchytrium endobioticum.</title>
        <authorList>
            <person name="van de Vossenberg B.T.L.H."/>
            <person name="Warris S."/>
            <person name="Nguyen H.D.T."/>
            <person name="van Gent-Pelzer M.P.E."/>
            <person name="Joly D.L."/>
            <person name="van de Geest H.C."/>
            <person name="Bonants P.J.M."/>
            <person name="Smith D.S."/>
            <person name="Levesque C.A."/>
            <person name="van der Lee T.A.J."/>
        </authorList>
    </citation>
    <scope>NUCLEOTIDE SEQUENCE [LARGE SCALE GENOMIC DNA]</scope>
    <source>
        <strain evidence="2 3">LEV6574</strain>
    </source>
</reference>
<evidence type="ECO:0000313" key="2">
    <source>
        <dbReference type="EMBL" id="TPX48207.1"/>
    </source>
</evidence>
<evidence type="ECO:0000259" key="1">
    <source>
        <dbReference type="Pfam" id="PF00156"/>
    </source>
</evidence>
<evidence type="ECO:0000313" key="3">
    <source>
        <dbReference type="Proteomes" id="UP000320475"/>
    </source>
</evidence>
<dbReference type="InterPro" id="IPR029057">
    <property type="entry name" value="PRTase-like"/>
</dbReference>
<comment type="caution">
    <text evidence="2">The sequence shown here is derived from an EMBL/GenBank/DDBJ whole genome shotgun (WGS) entry which is preliminary data.</text>
</comment>
<organism evidence="2 3">
    <name type="scientific">Synchytrium endobioticum</name>
    <dbReference type="NCBI Taxonomy" id="286115"/>
    <lineage>
        <taxon>Eukaryota</taxon>
        <taxon>Fungi</taxon>
        <taxon>Fungi incertae sedis</taxon>
        <taxon>Chytridiomycota</taxon>
        <taxon>Chytridiomycota incertae sedis</taxon>
        <taxon>Chytridiomycetes</taxon>
        <taxon>Synchytriales</taxon>
        <taxon>Synchytriaceae</taxon>
        <taxon>Synchytrium</taxon>
    </lineage>
</organism>
<dbReference type="Gene3D" id="3.40.50.2020">
    <property type="match status" value="1"/>
</dbReference>
<dbReference type="InterPro" id="IPR000836">
    <property type="entry name" value="PRTase_dom"/>
</dbReference>
<dbReference type="OrthoDB" id="5779169at2759"/>